<keyword evidence="2" id="KW-0472">Membrane</keyword>
<comment type="caution">
    <text evidence="5">The sequence shown here is derived from an EMBL/GenBank/DDBJ whole genome shotgun (WGS) entry which is preliminary data.</text>
</comment>
<dbReference type="OrthoDB" id="10264738at2759"/>
<feature type="compositionally biased region" description="Basic and acidic residues" evidence="1">
    <location>
        <begin position="687"/>
        <end position="696"/>
    </location>
</feature>
<dbReference type="EMBL" id="BCMY01000006">
    <property type="protein sequence ID" value="GAQ41364.1"/>
    <property type="molecule type" value="Genomic_DNA"/>
</dbReference>
<dbReference type="AlphaFoldDB" id="A0A100IHL4"/>
<feature type="region of interest" description="Disordered" evidence="1">
    <location>
        <begin position="666"/>
        <end position="709"/>
    </location>
</feature>
<evidence type="ECO:0000313" key="6">
    <source>
        <dbReference type="Proteomes" id="UP000068243"/>
    </source>
</evidence>
<keyword evidence="2" id="KW-1133">Transmembrane helix</keyword>
<dbReference type="VEuPathDB" id="FungiDB:M747DRAFT_367822"/>
<gene>
    <name evidence="5" type="ORF">ABL_04100</name>
</gene>
<dbReference type="VEuPathDB" id="FungiDB:ASPNIDRAFT2_1160623"/>
<feature type="region of interest" description="Disordered" evidence="1">
    <location>
        <begin position="70"/>
        <end position="94"/>
    </location>
</feature>
<feature type="compositionally biased region" description="Basic and acidic residues" evidence="1">
    <location>
        <begin position="559"/>
        <end position="568"/>
    </location>
</feature>
<feature type="chain" id="PRO_5007087439" evidence="3">
    <location>
        <begin position="19"/>
        <end position="942"/>
    </location>
</feature>
<dbReference type="InterPro" id="IPR015919">
    <property type="entry name" value="Cadherin-like_sf"/>
</dbReference>
<feature type="compositionally biased region" description="Basic and acidic residues" evidence="1">
    <location>
        <begin position="467"/>
        <end position="476"/>
    </location>
</feature>
<keyword evidence="3" id="KW-0732">Signal</keyword>
<dbReference type="SUPFAM" id="SSF49313">
    <property type="entry name" value="Cadherin-like"/>
    <property type="match status" value="4"/>
</dbReference>
<dbReference type="VEuPathDB" id="FungiDB:An08g00800"/>
<evidence type="ECO:0000256" key="3">
    <source>
        <dbReference type="SAM" id="SignalP"/>
    </source>
</evidence>
<dbReference type="InterPro" id="IPR013783">
    <property type="entry name" value="Ig-like_fold"/>
</dbReference>
<dbReference type="PaxDb" id="5061-CADANGAP00006276"/>
<feature type="domain" description="Dystroglycan-type cadherin-like" evidence="4">
    <location>
        <begin position="20"/>
        <end position="115"/>
    </location>
</feature>
<dbReference type="VEuPathDB" id="FungiDB:ATCC64974_105820"/>
<keyword evidence="2 5" id="KW-0812">Transmembrane</keyword>
<dbReference type="Proteomes" id="UP000068243">
    <property type="component" value="Unassembled WGS sequence"/>
</dbReference>
<reference evidence="6" key="1">
    <citation type="journal article" date="2016" name="Genome Announc.">
        <title>Draft genome sequence of Aspergillus niger strain An76.</title>
        <authorList>
            <person name="Gong W."/>
            <person name="Cheng Z."/>
            <person name="Zhang H."/>
            <person name="Liu L."/>
            <person name="Gao P."/>
            <person name="Wang L."/>
        </authorList>
    </citation>
    <scope>NUCLEOTIDE SEQUENCE [LARGE SCALE GENOMIC DNA]</scope>
    <source>
        <strain evidence="6">An76</strain>
    </source>
</reference>
<dbReference type="GO" id="GO:0005509">
    <property type="term" value="F:calcium ion binding"/>
    <property type="evidence" value="ECO:0007669"/>
    <property type="project" value="InterPro"/>
</dbReference>
<dbReference type="Pfam" id="PF05345">
    <property type="entry name" value="He_PIG"/>
    <property type="match status" value="3"/>
</dbReference>
<protein>
    <submittedName>
        <fullName evidence="5">Transmembrane glycoprotein</fullName>
    </submittedName>
</protein>
<sequence length="942" mass="102329">MALFALALLSILVTVVAGLQASYPVNAQLPPVARVSKPFEFVFSPGTFSGSDDNTQYSLSNAPSWLEVDSQSRTLSGTPQKDDQGSPTFDLVASDGSESVDMQVTLIVTTDDGPQPGKPLFSQLEDMGATSAPDTILLHTGDSFSLSFEPDTFTNTRPSTAYYGTSPDNAPLPSWIVFDPASLSFSGTTPGSGPQTFSFNLIASDVTGFSAATMTFEMTISPHILAFNRSTQTFFLSKGRQFTSPQFASNLTLDGHDTTKSDLTDIKVDSPDWLSLDDETISLSGTPPADATDNNVTITVTDKYQDVATLIVSLQFTQFFRNDQNVCDAIIGQFFMLVLDDSVLTNDSVQVDVDLGQDLSWLHYNRDNKTIFGQVPSDISPGSYHINLTAREGTAEDTRQLTIKAMSEGTTGGPGTINSTASDAKNSIRGGKAGIIAIAVVVPFVFLSTALLLFCCWRHKRKAAAKKSQDGQEAEKTLSTQPEGEGITHSRPYEETSQGEPPRILRIPSQSSEPPKLELPLWHASPSKGNEQAPDAAGKENTLSDPTFDWGGFASLKGPEPEEAKPVEEAPPQPKRLSFQNSPPLHRRTTTTSSRRREPLRPIQPRRSLKRNSTTRSRRYSKRSSGISTVASGLPVRLSGAGHGAGGFGPPGHGVVRLSWQNTQASFGSDESDVGNLAPLFPRPPPRTRESGDYSRRMSLRTVEPDESTISEADSLEAFLHSRAKSRNSSNPLFAGQFGRRASSGCRALERARSTASRADTVASSNYIEEYRNSIQERPWSTAMSASIYTDDHRQSAYLHSLSEESSDMGPPRPVGKLPSQSSLAQNYSETIAPLPRFYSEVSLDEPKRFDGGPGLGKENDPPTERQLGGSSRPWYQTGFYTHGDIAGAGQSSRKSPSLYSIPFDSKSRRVSLNRAVEREWEELHSMQREPAGSLRNNAAFL</sequence>
<feature type="compositionally biased region" description="Polar residues" evidence="1">
    <location>
        <begin position="70"/>
        <end position="79"/>
    </location>
</feature>
<feature type="signal peptide" evidence="3">
    <location>
        <begin position="1"/>
        <end position="18"/>
    </location>
</feature>
<feature type="transmembrane region" description="Helical" evidence="2">
    <location>
        <begin position="435"/>
        <end position="457"/>
    </location>
</feature>
<accession>A0A100IHL4</accession>
<dbReference type="GO" id="GO:0016020">
    <property type="term" value="C:membrane"/>
    <property type="evidence" value="ECO:0007669"/>
    <property type="project" value="InterPro"/>
</dbReference>
<dbReference type="SMART" id="SM00736">
    <property type="entry name" value="CADG"/>
    <property type="match status" value="2"/>
</dbReference>
<evidence type="ECO:0000313" key="5">
    <source>
        <dbReference type="EMBL" id="GAQ41364.1"/>
    </source>
</evidence>
<proteinExistence type="predicted"/>
<evidence type="ECO:0000256" key="1">
    <source>
        <dbReference type="SAM" id="MobiDB-lite"/>
    </source>
</evidence>
<organism evidence="5 6">
    <name type="scientific">Aspergillus niger</name>
    <dbReference type="NCBI Taxonomy" id="5061"/>
    <lineage>
        <taxon>Eukaryota</taxon>
        <taxon>Fungi</taxon>
        <taxon>Dikarya</taxon>
        <taxon>Ascomycota</taxon>
        <taxon>Pezizomycotina</taxon>
        <taxon>Eurotiomycetes</taxon>
        <taxon>Eurotiomycetidae</taxon>
        <taxon>Eurotiales</taxon>
        <taxon>Aspergillaceae</taxon>
        <taxon>Aspergillus</taxon>
        <taxon>Aspergillus subgen. Circumdati</taxon>
    </lineage>
</organism>
<dbReference type="InterPro" id="IPR006644">
    <property type="entry name" value="Cadg"/>
</dbReference>
<evidence type="ECO:0000259" key="4">
    <source>
        <dbReference type="SMART" id="SM00736"/>
    </source>
</evidence>
<dbReference type="OMA" id="VHSRAKH"/>
<feature type="region of interest" description="Disordered" evidence="1">
    <location>
        <begin position="465"/>
        <end position="652"/>
    </location>
</feature>
<dbReference type="Gene3D" id="2.60.40.10">
    <property type="entry name" value="Immunoglobulins"/>
    <property type="match status" value="3"/>
</dbReference>
<feature type="compositionally biased region" description="Gly residues" evidence="1">
    <location>
        <begin position="641"/>
        <end position="652"/>
    </location>
</feature>
<name>A0A100IHL4_ASPNG</name>
<feature type="region of interest" description="Disordered" evidence="1">
    <location>
        <begin position="801"/>
        <end position="823"/>
    </location>
</feature>
<feature type="region of interest" description="Disordered" evidence="1">
    <location>
        <begin position="846"/>
        <end position="874"/>
    </location>
</feature>
<feature type="domain" description="Dystroglycan-type cadherin-like" evidence="4">
    <location>
        <begin position="127"/>
        <end position="227"/>
    </location>
</feature>
<evidence type="ECO:0000256" key="2">
    <source>
        <dbReference type="SAM" id="Phobius"/>
    </source>
</evidence>